<dbReference type="Gene3D" id="1.10.287.1490">
    <property type="match status" value="1"/>
</dbReference>
<evidence type="ECO:0008006" key="5">
    <source>
        <dbReference type="Google" id="ProtNLM"/>
    </source>
</evidence>
<dbReference type="EMBL" id="CP003944">
    <property type="protein sequence ID" value="AFZ50989.1"/>
    <property type="molecule type" value="Genomic_DNA"/>
</dbReference>
<keyword evidence="4" id="KW-1185">Reference proteome</keyword>
<dbReference type="STRING" id="13035.Dacsa_2381"/>
<name>K9YVR4_DACS8</name>
<evidence type="ECO:0000256" key="1">
    <source>
        <dbReference type="SAM" id="Coils"/>
    </source>
</evidence>
<dbReference type="AlphaFoldDB" id="K9YVR4"/>
<dbReference type="Pfam" id="PF11283">
    <property type="entry name" value="DUF3084"/>
    <property type="match status" value="1"/>
</dbReference>
<gene>
    <name evidence="3" type="ORF">Dacsa_2381</name>
</gene>
<keyword evidence="1" id="KW-0175">Coiled coil</keyword>
<dbReference type="SUPFAM" id="SSF57997">
    <property type="entry name" value="Tropomyosin"/>
    <property type="match status" value="1"/>
</dbReference>
<accession>K9YVR4</accession>
<dbReference type="GO" id="GO:0000796">
    <property type="term" value="C:condensin complex"/>
    <property type="evidence" value="ECO:0007669"/>
    <property type="project" value="TreeGrafter"/>
</dbReference>
<reference evidence="3" key="1">
    <citation type="submission" date="2012-04" db="EMBL/GenBank/DDBJ databases">
        <title>Finished genome of Dactylococcopsis salina PCC 8305.</title>
        <authorList>
            <consortium name="US DOE Joint Genome Institute"/>
            <person name="Gugger M."/>
            <person name="Coursin T."/>
            <person name="Rippka R."/>
            <person name="Tandeau De Marsac N."/>
            <person name="Huntemann M."/>
            <person name="Wei C.-L."/>
            <person name="Han J."/>
            <person name="Detter J.C."/>
            <person name="Han C."/>
            <person name="Tapia R."/>
            <person name="Daligault H."/>
            <person name="Chen A."/>
            <person name="Krypides N."/>
            <person name="Mavromatis K."/>
            <person name="Markowitz V."/>
            <person name="Szeto E."/>
            <person name="Ivanova N."/>
            <person name="Ovchinnikova G."/>
            <person name="Pagani I."/>
            <person name="Pati A."/>
            <person name="Goodwin L."/>
            <person name="Peters L."/>
            <person name="Pitluck S."/>
            <person name="Woyke T."/>
            <person name="Kerfeld C."/>
        </authorList>
    </citation>
    <scope>NUCLEOTIDE SEQUENCE [LARGE SCALE GENOMIC DNA]</scope>
    <source>
        <strain evidence="3">PCC 8305</strain>
    </source>
</reference>
<feature type="transmembrane region" description="Helical" evidence="2">
    <location>
        <begin position="43"/>
        <end position="67"/>
    </location>
</feature>
<dbReference type="eggNOG" id="COG4372">
    <property type="taxonomic scope" value="Bacteria"/>
</dbReference>
<sequence>MTSALVLIAAILLLGGLLAALGDYLGSKVGKARLRIFKLRPRQTATFVTIFTGTLIAASTLGILFATSESLRKGIFRLDEYLNRLQDARNELAEATQDKREVEAELDKAQQRLDTVNRKFQATEEELGRVSQQVQQLKQQLSNLKQEREKLLAERKRLEAQIVEKDQELAQQKEALKTTENRLEALEKQRNELQTEIEKQDQEIADLDAIIEKRDEVLQFQEQKVKKLENKIAESQEKIQALEQYYENYQALRQGNVALVKGEVLAFNLVKIENSQQTEAVIKRILRQANQKAIEATQPGNKDFQEQIVVITESQVKRLEETLASGEEYVVQIVTAGNYLNGEKKIRVFADVVRNQKIFEKGETIASLSLTPQEVRSGKLLERVELLLAASRFRSRRAGIVGNIVVGESNLEVIQFMEELTTINQSYDQIQAIAAKKTYTVGPLRLKLKVMADEQVILTN</sequence>
<proteinExistence type="predicted"/>
<dbReference type="PANTHER" id="PTHR43941">
    <property type="entry name" value="STRUCTURAL MAINTENANCE OF CHROMOSOMES PROTEIN 2"/>
    <property type="match status" value="1"/>
</dbReference>
<evidence type="ECO:0000256" key="2">
    <source>
        <dbReference type="SAM" id="Phobius"/>
    </source>
</evidence>
<protein>
    <recommendedName>
        <fullName evidence="5">DUF3084 domain-containing protein</fullName>
    </recommendedName>
</protein>
<dbReference type="KEGG" id="dsl:Dacsa_2381"/>
<keyword evidence="2" id="KW-1133">Transmembrane helix</keyword>
<keyword evidence="2" id="KW-0472">Membrane</keyword>
<dbReference type="PANTHER" id="PTHR43941:SF1">
    <property type="entry name" value="STRUCTURAL MAINTENANCE OF CHROMOSOMES PROTEIN 2"/>
    <property type="match status" value="1"/>
</dbReference>
<dbReference type="Proteomes" id="UP000010482">
    <property type="component" value="Chromosome"/>
</dbReference>
<keyword evidence="2" id="KW-0812">Transmembrane</keyword>
<dbReference type="GO" id="GO:0000793">
    <property type="term" value="C:condensed chromosome"/>
    <property type="evidence" value="ECO:0007669"/>
    <property type="project" value="TreeGrafter"/>
</dbReference>
<dbReference type="GO" id="GO:0003682">
    <property type="term" value="F:chromatin binding"/>
    <property type="evidence" value="ECO:0007669"/>
    <property type="project" value="TreeGrafter"/>
</dbReference>
<dbReference type="HOGENOM" id="CLU_033222_0_0_3"/>
<dbReference type="InterPro" id="IPR021435">
    <property type="entry name" value="DUF3084"/>
</dbReference>
<dbReference type="PATRIC" id="fig|13035.3.peg.2708"/>
<evidence type="ECO:0000313" key="4">
    <source>
        <dbReference type="Proteomes" id="UP000010482"/>
    </source>
</evidence>
<organism evidence="3 4">
    <name type="scientific">Dactylococcopsis salina (strain PCC 8305)</name>
    <name type="common">Myxobactron salinum</name>
    <dbReference type="NCBI Taxonomy" id="13035"/>
    <lineage>
        <taxon>Bacteria</taxon>
        <taxon>Bacillati</taxon>
        <taxon>Cyanobacteriota</taxon>
        <taxon>Cyanophyceae</taxon>
        <taxon>Nodosilineales</taxon>
        <taxon>Cymatolegaceae</taxon>
        <taxon>Dactylococcopsis</taxon>
    </lineage>
</organism>
<feature type="coiled-coil region" evidence="1">
    <location>
        <begin position="78"/>
        <end position="252"/>
    </location>
</feature>
<dbReference type="GO" id="GO:0000785">
    <property type="term" value="C:chromatin"/>
    <property type="evidence" value="ECO:0007669"/>
    <property type="project" value="TreeGrafter"/>
</dbReference>
<evidence type="ECO:0000313" key="3">
    <source>
        <dbReference type="EMBL" id="AFZ50989.1"/>
    </source>
</evidence>